<feature type="transmembrane region" description="Helical" evidence="1">
    <location>
        <begin position="18"/>
        <end position="36"/>
    </location>
</feature>
<name>A0A1H3DSW5_9RHOB</name>
<dbReference type="EMBL" id="FNNP01000009">
    <property type="protein sequence ID" value="SDX68774.1"/>
    <property type="molecule type" value="Genomic_DNA"/>
</dbReference>
<keyword evidence="1" id="KW-1133">Transmembrane helix</keyword>
<protein>
    <submittedName>
        <fullName evidence="2">Uncharacterized protein</fullName>
    </submittedName>
</protein>
<evidence type="ECO:0000313" key="3">
    <source>
        <dbReference type="Proteomes" id="UP000183400"/>
    </source>
</evidence>
<dbReference type="Proteomes" id="UP000183400">
    <property type="component" value="Unassembled WGS sequence"/>
</dbReference>
<dbReference type="AlphaFoldDB" id="A0A1H3DSW5"/>
<keyword evidence="3" id="KW-1185">Reference proteome</keyword>
<dbReference type="STRING" id="985054.SAMN05444358_10946"/>
<evidence type="ECO:0000313" key="2">
    <source>
        <dbReference type="EMBL" id="SDX68774.1"/>
    </source>
</evidence>
<accession>A0A1H3DSW5</accession>
<reference evidence="3" key="1">
    <citation type="submission" date="2016-10" db="EMBL/GenBank/DDBJ databases">
        <authorList>
            <person name="Varghese N."/>
            <person name="Submissions S."/>
        </authorList>
    </citation>
    <scope>NUCLEOTIDE SEQUENCE [LARGE SCALE GENOMIC DNA]</scope>
    <source>
        <strain evidence="3">DSM 27839</strain>
    </source>
</reference>
<sequence>MKISDFRLIGRPRSVPEWIYQMVVATLFVLGLIWIWPESTASYVGIYAAVCVGSLVNLYLIVKNTKKVITEEVAEDD</sequence>
<proteinExistence type="predicted"/>
<organism evidence="2 3">
    <name type="scientific">Ruegeria halocynthiae</name>
    <dbReference type="NCBI Taxonomy" id="985054"/>
    <lineage>
        <taxon>Bacteria</taxon>
        <taxon>Pseudomonadati</taxon>
        <taxon>Pseudomonadota</taxon>
        <taxon>Alphaproteobacteria</taxon>
        <taxon>Rhodobacterales</taxon>
        <taxon>Roseobacteraceae</taxon>
        <taxon>Ruegeria</taxon>
    </lineage>
</organism>
<keyword evidence="1" id="KW-0472">Membrane</keyword>
<feature type="transmembrane region" description="Helical" evidence="1">
    <location>
        <begin position="42"/>
        <end position="62"/>
    </location>
</feature>
<keyword evidence="1" id="KW-0812">Transmembrane</keyword>
<gene>
    <name evidence="2" type="ORF">SAMN05444358_10946</name>
</gene>
<evidence type="ECO:0000256" key="1">
    <source>
        <dbReference type="SAM" id="Phobius"/>
    </source>
</evidence>